<feature type="transmembrane region" description="Helical" evidence="10">
    <location>
        <begin position="131"/>
        <end position="150"/>
    </location>
</feature>
<feature type="domain" description="HAMP" evidence="11">
    <location>
        <begin position="152"/>
        <end position="204"/>
    </location>
</feature>
<accession>A0A800MTX1</accession>
<sequence>MNEVTRTSQQVIADLNNYFITPTPENLEKLNNSKEKMEKMQKEVLYLRNSENEFALTNYINLIDSLAETADRSLLFFNEHEKEDSAKEFAEATRISMYISEMTLTLIDSELNTYERFYRGIIEQSGEIKKLGIWVMLMITCLLMLLTYGFSLSITKPVKKLTQAANELSRGRFHLPIKVDSNDEIAFLAQTFDRMRININNLISEPGEEWKDGSSNG</sequence>
<keyword evidence="8 12" id="KW-0418">Kinase</keyword>
<keyword evidence="5" id="KW-1003">Cell membrane</keyword>
<dbReference type="PANTHER" id="PTHR45528">
    <property type="entry name" value="SENSOR HISTIDINE KINASE CPXA"/>
    <property type="match status" value="1"/>
</dbReference>
<dbReference type="InterPro" id="IPR050398">
    <property type="entry name" value="HssS/ArlS-like"/>
</dbReference>
<evidence type="ECO:0000256" key="7">
    <source>
        <dbReference type="ARBA" id="ARBA00022679"/>
    </source>
</evidence>
<evidence type="ECO:0000256" key="8">
    <source>
        <dbReference type="ARBA" id="ARBA00022777"/>
    </source>
</evidence>
<evidence type="ECO:0000259" key="11">
    <source>
        <dbReference type="PROSITE" id="PS50885"/>
    </source>
</evidence>
<dbReference type="AlphaFoldDB" id="A0A800MTX1"/>
<evidence type="ECO:0000313" key="12">
    <source>
        <dbReference type="EMBL" id="KAF0822407.1"/>
    </source>
</evidence>
<protein>
    <recommendedName>
        <fullName evidence="4">histidine kinase</fullName>
        <ecNumber evidence="4">2.7.13.3</ecNumber>
    </recommendedName>
</protein>
<dbReference type="EC" id="2.7.13.3" evidence="4"/>
<organism evidence="12 13">
    <name type="scientific">Cytobacillus firmus</name>
    <name type="common">Bacillus firmus</name>
    <dbReference type="NCBI Taxonomy" id="1399"/>
    <lineage>
        <taxon>Bacteria</taxon>
        <taxon>Bacillati</taxon>
        <taxon>Bacillota</taxon>
        <taxon>Bacilli</taxon>
        <taxon>Bacillales</taxon>
        <taxon>Bacillaceae</taxon>
        <taxon>Cytobacillus</taxon>
    </lineage>
</organism>
<dbReference type="GO" id="GO:0005886">
    <property type="term" value="C:plasma membrane"/>
    <property type="evidence" value="ECO:0007669"/>
    <property type="project" value="UniProtKB-SubCell"/>
</dbReference>
<evidence type="ECO:0000256" key="9">
    <source>
        <dbReference type="ARBA" id="ARBA00023136"/>
    </source>
</evidence>
<dbReference type="CDD" id="cd06225">
    <property type="entry name" value="HAMP"/>
    <property type="match status" value="1"/>
</dbReference>
<keyword evidence="10" id="KW-0812">Transmembrane</keyword>
<evidence type="ECO:0000256" key="5">
    <source>
        <dbReference type="ARBA" id="ARBA00022475"/>
    </source>
</evidence>
<dbReference type="GO" id="GO:0007165">
    <property type="term" value="P:signal transduction"/>
    <property type="evidence" value="ECO:0007669"/>
    <property type="project" value="InterPro"/>
</dbReference>
<keyword evidence="7" id="KW-0808">Transferase</keyword>
<evidence type="ECO:0000256" key="1">
    <source>
        <dbReference type="ARBA" id="ARBA00000085"/>
    </source>
</evidence>
<evidence type="ECO:0000256" key="2">
    <source>
        <dbReference type="ARBA" id="ARBA00004141"/>
    </source>
</evidence>
<dbReference type="Proteomes" id="UP000465778">
    <property type="component" value="Unassembled WGS sequence"/>
</dbReference>
<evidence type="ECO:0000256" key="3">
    <source>
        <dbReference type="ARBA" id="ARBA00004236"/>
    </source>
</evidence>
<dbReference type="Gene3D" id="6.10.340.10">
    <property type="match status" value="1"/>
</dbReference>
<keyword evidence="10" id="KW-1133">Transmembrane helix</keyword>
<reference evidence="12 13" key="1">
    <citation type="journal article" date="2020" name="G3 (Bethesda)">
        <title>Whole Genome Sequencing and Comparative Genomics of Two Nematicidal Bacillus Strains Reveals a Wide Range of Possible Virulence Factors.</title>
        <authorList>
            <person name="Susic N."/>
            <person name="Janezic S."/>
            <person name="Rupnik M."/>
            <person name="Geric Stare B."/>
        </authorList>
    </citation>
    <scope>NUCLEOTIDE SEQUENCE [LARGE SCALE GENOMIC DNA]</scope>
    <source>
        <strain evidence="12 13">I-1582</strain>
    </source>
</reference>
<comment type="caution">
    <text evidence="12">The sequence shown here is derived from an EMBL/GenBank/DDBJ whole genome shotgun (WGS) entry which is preliminary data.</text>
</comment>
<name>A0A800MTX1_CYTFI</name>
<evidence type="ECO:0000256" key="6">
    <source>
        <dbReference type="ARBA" id="ARBA00022553"/>
    </source>
</evidence>
<dbReference type="InterPro" id="IPR003660">
    <property type="entry name" value="HAMP_dom"/>
</dbReference>
<comment type="catalytic activity">
    <reaction evidence="1">
        <text>ATP + protein L-histidine = ADP + protein N-phospho-L-histidine.</text>
        <dbReference type="EC" id="2.7.13.3"/>
    </reaction>
</comment>
<gene>
    <name evidence="12" type="ORF">KIS1582_3833</name>
</gene>
<dbReference type="PROSITE" id="PS50885">
    <property type="entry name" value="HAMP"/>
    <property type="match status" value="1"/>
</dbReference>
<comment type="subcellular location">
    <subcellularLocation>
        <location evidence="3">Cell membrane</location>
    </subcellularLocation>
    <subcellularLocation>
        <location evidence="2">Membrane</location>
        <topology evidence="2">Multi-pass membrane protein</topology>
    </subcellularLocation>
</comment>
<dbReference type="PANTHER" id="PTHR45528:SF9">
    <property type="entry name" value="SENSOR HISTIDINE KINASE YBDK"/>
    <property type="match status" value="1"/>
</dbReference>
<dbReference type="Pfam" id="PF00672">
    <property type="entry name" value="HAMP"/>
    <property type="match status" value="1"/>
</dbReference>
<evidence type="ECO:0000256" key="10">
    <source>
        <dbReference type="SAM" id="Phobius"/>
    </source>
</evidence>
<keyword evidence="6" id="KW-0597">Phosphoprotein</keyword>
<evidence type="ECO:0000313" key="13">
    <source>
        <dbReference type="Proteomes" id="UP000465778"/>
    </source>
</evidence>
<dbReference type="EMBL" id="VDEM01000058">
    <property type="protein sequence ID" value="KAF0822407.1"/>
    <property type="molecule type" value="Genomic_DNA"/>
</dbReference>
<evidence type="ECO:0000256" key="4">
    <source>
        <dbReference type="ARBA" id="ARBA00012438"/>
    </source>
</evidence>
<dbReference type="SUPFAM" id="SSF158472">
    <property type="entry name" value="HAMP domain-like"/>
    <property type="match status" value="1"/>
</dbReference>
<proteinExistence type="predicted"/>
<keyword evidence="9 10" id="KW-0472">Membrane</keyword>
<dbReference type="GO" id="GO:0004673">
    <property type="term" value="F:protein histidine kinase activity"/>
    <property type="evidence" value="ECO:0007669"/>
    <property type="project" value="UniProtKB-EC"/>
</dbReference>
<dbReference type="SMART" id="SM00304">
    <property type="entry name" value="HAMP"/>
    <property type="match status" value="1"/>
</dbReference>